<dbReference type="PANTHER" id="PTHR47683:SF2">
    <property type="entry name" value="RNA-BINDING S4 DOMAIN-CONTAINING PROTEIN"/>
    <property type="match status" value="1"/>
</dbReference>
<sequence>MSTRNSYILSHMELRLDSFLSKYGVCSRRKAKVLVENGNVWVNGAVVHSIVKVDEDKDVVSIDAKPVKTKNLKYRYIVLNKPVGILSSSKDDRGRKTVLDIVRVPERVYPIGRLDFNSSGLILLTNDGDFALKVTHPRYNIPKKYIVKTEEPLTIGKLDKMRKGVFIEEAKTLPCEIKKMDNKTFEITLHQGLKRQIREMCRAVELTVSELERISIGNLNLGDLKVGEFRDLTEGEVEMLKDLF</sequence>
<dbReference type="Proteomes" id="UP000229756">
    <property type="component" value="Unassembled WGS sequence"/>
</dbReference>
<evidence type="ECO:0000256" key="4">
    <source>
        <dbReference type="RuleBase" id="RU003887"/>
    </source>
</evidence>
<dbReference type="Pfam" id="PF00849">
    <property type="entry name" value="PseudoU_synth_2"/>
    <property type="match status" value="1"/>
</dbReference>
<comment type="similarity">
    <text evidence="1 4">Belongs to the pseudouridine synthase RsuA family.</text>
</comment>
<proteinExistence type="inferred from homology"/>
<dbReference type="InterPro" id="IPR042092">
    <property type="entry name" value="PsdUridine_s_RsuA/RluB/E/F_cat"/>
</dbReference>
<dbReference type="InterPro" id="IPR020094">
    <property type="entry name" value="TruA/RsuA/RluB/E/F_N"/>
</dbReference>
<protein>
    <recommendedName>
        <fullName evidence="4">Pseudouridine synthase</fullName>
        <ecNumber evidence="4">5.4.99.-</ecNumber>
    </recommendedName>
</protein>
<evidence type="ECO:0000313" key="7">
    <source>
        <dbReference type="Proteomes" id="UP000229756"/>
    </source>
</evidence>
<dbReference type="EC" id="5.4.99.-" evidence="4"/>
<dbReference type="InterPro" id="IPR002942">
    <property type="entry name" value="S4_RNA-bd"/>
</dbReference>
<evidence type="ECO:0000256" key="3">
    <source>
        <dbReference type="PROSITE-ProRule" id="PRU00182"/>
    </source>
</evidence>
<dbReference type="AlphaFoldDB" id="A0A2M8EM56"/>
<reference evidence="7" key="1">
    <citation type="submission" date="2017-09" db="EMBL/GenBank/DDBJ databases">
        <title>Depth-based differentiation of microbial function through sediment-hosted aquifers and enrichment of novel symbionts in the deep terrestrial subsurface.</title>
        <authorList>
            <person name="Probst A.J."/>
            <person name="Ladd B."/>
            <person name="Jarett J.K."/>
            <person name="Geller-Mcgrath D.E."/>
            <person name="Sieber C.M.K."/>
            <person name="Emerson J.B."/>
            <person name="Anantharaman K."/>
            <person name="Thomas B.C."/>
            <person name="Malmstrom R."/>
            <person name="Stieglmeier M."/>
            <person name="Klingl A."/>
            <person name="Woyke T."/>
            <person name="Ryan C.M."/>
            <person name="Banfield J.F."/>
        </authorList>
    </citation>
    <scope>NUCLEOTIDE SEQUENCE [LARGE SCALE GENOMIC DNA]</scope>
</reference>
<dbReference type="Gene3D" id="3.10.290.10">
    <property type="entry name" value="RNA-binding S4 domain"/>
    <property type="match status" value="1"/>
</dbReference>
<dbReference type="InterPro" id="IPR020103">
    <property type="entry name" value="PsdUridine_synth_cat_dom_sf"/>
</dbReference>
<dbReference type="GO" id="GO:0120159">
    <property type="term" value="F:rRNA pseudouridine synthase activity"/>
    <property type="evidence" value="ECO:0007669"/>
    <property type="project" value="UniProtKB-ARBA"/>
</dbReference>
<feature type="domain" description="RNA-binding S4" evidence="5">
    <location>
        <begin position="14"/>
        <end position="73"/>
    </location>
</feature>
<keyword evidence="2 4" id="KW-0413">Isomerase</keyword>
<gene>
    <name evidence="6" type="ORF">CO058_01665</name>
</gene>
<dbReference type="CDD" id="cd00165">
    <property type="entry name" value="S4"/>
    <property type="match status" value="1"/>
</dbReference>
<dbReference type="InterPro" id="IPR018496">
    <property type="entry name" value="PsdUridine_synth_RsuA/RluB_CS"/>
</dbReference>
<dbReference type="SMART" id="SM00363">
    <property type="entry name" value="S4"/>
    <property type="match status" value="1"/>
</dbReference>
<dbReference type="InterPro" id="IPR000748">
    <property type="entry name" value="PsdUridine_synth_RsuA/RluB/E/F"/>
</dbReference>
<dbReference type="EMBL" id="PFSJ01000012">
    <property type="protein sequence ID" value="PJC23767.1"/>
    <property type="molecule type" value="Genomic_DNA"/>
</dbReference>
<dbReference type="PROSITE" id="PS01149">
    <property type="entry name" value="PSI_RSU"/>
    <property type="match status" value="1"/>
</dbReference>
<keyword evidence="3" id="KW-0694">RNA-binding</keyword>
<dbReference type="Gene3D" id="3.30.70.1560">
    <property type="entry name" value="Alpha-L RNA-binding motif"/>
    <property type="match status" value="1"/>
</dbReference>
<evidence type="ECO:0000256" key="1">
    <source>
        <dbReference type="ARBA" id="ARBA00008348"/>
    </source>
</evidence>
<comment type="caution">
    <text evidence="6">The sequence shown here is derived from an EMBL/GenBank/DDBJ whole genome shotgun (WGS) entry which is preliminary data.</text>
</comment>
<evidence type="ECO:0000256" key="2">
    <source>
        <dbReference type="ARBA" id="ARBA00023235"/>
    </source>
</evidence>
<name>A0A2M8EM56_UNCKA</name>
<dbReference type="SUPFAM" id="SSF55120">
    <property type="entry name" value="Pseudouridine synthase"/>
    <property type="match status" value="1"/>
</dbReference>
<dbReference type="Gene3D" id="3.30.70.580">
    <property type="entry name" value="Pseudouridine synthase I, catalytic domain, N-terminal subdomain"/>
    <property type="match status" value="1"/>
</dbReference>
<organism evidence="6 7">
    <name type="scientific">candidate division WWE3 bacterium CG_4_9_14_0_2_um_filter_35_11</name>
    <dbReference type="NCBI Taxonomy" id="1975077"/>
    <lineage>
        <taxon>Bacteria</taxon>
        <taxon>Katanobacteria</taxon>
    </lineage>
</organism>
<dbReference type="PANTHER" id="PTHR47683">
    <property type="entry name" value="PSEUDOURIDINE SYNTHASE FAMILY PROTEIN-RELATED"/>
    <property type="match status" value="1"/>
</dbReference>
<dbReference type="InterPro" id="IPR006145">
    <property type="entry name" value="PsdUridine_synth_RsuA/RluA"/>
</dbReference>
<dbReference type="CDD" id="cd02870">
    <property type="entry name" value="PseudoU_synth_RsuA_like"/>
    <property type="match status" value="1"/>
</dbReference>
<accession>A0A2M8EM56</accession>
<dbReference type="InterPro" id="IPR050343">
    <property type="entry name" value="RsuA_PseudoU_synthase"/>
</dbReference>
<dbReference type="GO" id="GO:0003723">
    <property type="term" value="F:RNA binding"/>
    <property type="evidence" value="ECO:0007669"/>
    <property type="project" value="UniProtKB-KW"/>
</dbReference>
<dbReference type="Pfam" id="PF01479">
    <property type="entry name" value="S4"/>
    <property type="match status" value="1"/>
</dbReference>
<dbReference type="InterPro" id="IPR036986">
    <property type="entry name" value="S4_RNA-bd_sf"/>
</dbReference>
<evidence type="ECO:0000259" key="5">
    <source>
        <dbReference type="SMART" id="SM00363"/>
    </source>
</evidence>
<dbReference type="SUPFAM" id="SSF55174">
    <property type="entry name" value="Alpha-L RNA-binding motif"/>
    <property type="match status" value="1"/>
</dbReference>
<dbReference type="GO" id="GO:0000455">
    <property type="term" value="P:enzyme-directed rRNA pseudouridine synthesis"/>
    <property type="evidence" value="ECO:0007669"/>
    <property type="project" value="UniProtKB-ARBA"/>
</dbReference>
<dbReference type="PROSITE" id="PS50889">
    <property type="entry name" value="S4"/>
    <property type="match status" value="1"/>
</dbReference>
<evidence type="ECO:0000313" key="6">
    <source>
        <dbReference type="EMBL" id="PJC23767.1"/>
    </source>
</evidence>
<dbReference type="NCBIfam" id="TIGR00093">
    <property type="entry name" value="pseudouridine synthase"/>
    <property type="match status" value="1"/>
</dbReference>